<organism evidence="3 4">
    <name type="scientific">Pycnococcus provasolii</name>
    <dbReference type="NCBI Taxonomy" id="41880"/>
    <lineage>
        <taxon>Eukaryota</taxon>
        <taxon>Viridiplantae</taxon>
        <taxon>Chlorophyta</taxon>
        <taxon>Pseudoscourfieldiophyceae</taxon>
        <taxon>Pseudoscourfieldiales</taxon>
        <taxon>Pycnococcaceae</taxon>
        <taxon>Pycnococcus</taxon>
    </lineage>
</organism>
<evidence type="ECO:0000256" key="1">
    <source>
        <dbReference type="SAM" id="MobiDB-lite"/>
    </source>
</evidence>
<feature type="region of interest" description="Disordered" evidence="1">
    <location>
        <begin position="48"/>
        <end position="80"/>
    </location>
</feature>
<dbReference type="SUPFAM" id="SSF53335">
    <property type="entry name" value="S-adenosyl-L-methionine-dependent methyltransferases"/>
    <property type="match status" value="1"/>
</dbReference>
<dbReference type="OrthoDB" id="3647at2759"/>
<protein>
    <recommendedName>
        <fullName evidence="2">Methyltransferase type 12 domain-containing protein</fullName>
    </recommendedName>
</protein>
<dbReference type="Gene3D" id="3.40.50.150">
    <property type="entry name" value="Vaccinia Virus protein VP39"/>
    <property type="match status" value="1"/>
</dbReference>
<name>A0A830HWM3_9CHLO</name>
<dbReference type="AlphaFoldDB" id="A0A830HWM3"/>
<dbReference type="Pfam" id="PF08242">
    <property type="entry name" value="Methyltransf_12"/>
    <property type="match status" value="1"/>
</dbReference>
<dbReference type="PANTHER" id="PTHR42912:SF81">
    <property type="entry name" value="METHYLTRANSFERASE DOMAIN-CONTAINING PROTEIN"/>
    <property type="match status" value="1"/>
</dbReference>
<reference evidence="3" key="1">
    <citation type="submission" date="2020-10" db="EMBL/GenBank/DDBJ databases">
        <title>Unveiling of a novel bifunctional photoreceptor, Dualchrome1, isolated from a cosmopolitan green alga.</title>
        <authorList>
            <person name="Suzuki S."/>
            <person name="Kawachi M."/>
        </authorList>
    </citation>
    <scope>NUCLEOTIDE SEQUENCE</scope>
    <source>
        <strain evidence="3">NIES 2893</strain>
    </source>
</reference>
<evidence type="ECO:0000313" key="3">
    <source>
        <dbReference type="EMBL" id="GHP11085.1"/>
    </source>
</evidence>
<sequence length="507" mass="55384">MSLLLRGGNKLLAPGAGGVLGLPCLASLSRLPAAPSALVRPLSTPAASQASSFDAPSSSSSSSSSDAQAADCPAPGVRDAERFRLTPSTEFWRTWDPRQDVPSARALVAHALTELTGAGEGGRTSQRYFASHLLRTSAFASLGAAGFLTHAATSAMRMTTPAGPTIAQPTPAALADAGYRALLEALAAYRQDGRRVAAGEYAFPWDMESSRHPQYRGVLRKAARFMFEATQTLRRRRAAEPDNLWVRGSVYPEYYKNTYHYQTDGWLSTHSSEVYETSTESLFVGRQDAMQRLVLPPLMDHLANVAGRGASDVQQDQHSPPRVLELACGTGRLGTFVRDNLPYAEYHAVDLSPFYLERARSNHRAWEKLRGAKLARGAAGAHFYHDSIERVPDELARVLGDDGGWFDAVYCVYTFHELPMEAREAAVRTMFQALKPGGVAVLVDSIQLGDREPLDRSIGRFGDFNEPHYRGYISTDLGALFERAGFACVEKEMNSSSKRLSFMKPTT</sequence>
<gene>
    <name evidence="3" type="ORF">PPROV_000981500</name>
</gene>
<proteinExistence type="predicted"/>
<dbReference type="InterPro" id="IPR013217">
    <property type="entry name" value="Methyltransf_12"/>
</dbReference>
<feature type="compositionally biased region" description="Low complexity" evidence="1">
    <location>
        <begin position="48"/>
        <end position="75"/>
    </location>
</feature>
<feature type="domain" description="Methyltransferase type 12" evidence="2">
    <location>
        <begin position="324"/>
        <end position="439"/>
    </location>
</feature>
<dbReference type="CDD" id="cd02440">
    <property type="entry name" value="AdoMet_MTases"/>
    <property type="match status" value="1"/>
</dbReference>
<keyword evidence="4" id="KW-1185">Reference proteome</keyword>
<dbReference type="EMBL" id="BNJQ01000032">
    <property type="protein sequence ID" value="GHP11085.1"/>
    <property type="molecule type" value="Genomic_DNA"/>
</dbReference>
<dbReference type="Proteomes" id="UP000660262">
    <property type="component" value="Unassembled WGS sequence"/>
</dbReference>
<comment type="caution">
    <text evidence="3">The sequence shown here is derived from an EMBL/GenBank/DDBJ whole genome shotgun (WGS) entry which is preliminary data.</text>
</comment>
<evidence type="ECO:0000313" key="4">
    <source>
        <dbReference type="Proteomes" id="UP000660262"/>
    </source>
</evidence>
<dbReference type="InterPro" id="IPR050508">
    <property type="entry name" value="Methyltransf_Superfamily"/>
</dbReference>
<evidence type="ECO:0000259" key="2">
    <source>
        <dbReference type="Pfam" id="PF08242"/>
    </source>
</evidence>
<dbReference type="GO" id="GO:0008168">
    <property type="term" value="F:methyltransferase activity"/>
    <property type="evidence" value="ECO:0007669"/>
    <property type="project" value="TreeGrafter"/>
</dbReference>
<dbReference type="PANTHER" id="PTHR42912">
    <property type="entry name" value="METHYLTRANSFERASE"/>
    <property type="match status" value="1"/>
</dbReference>
<accession>A0A830HWM3</accession>
<dbReference type="InterPro" id="IPR029063">
    <property type="entry name" value="SAM-dependent_MTases_sf"/>
</dbReference>